<evidence type="ECO:0000313" key="3">
    <source>
        <dbReference type="EMBL" id="GGE20931.1"/>
    </source>
</evidence>
<keyword evidence="1" id="KW-1133">Transmembrane helix</keyword>
<feature type="transmembrane region" description="Helical" evidence="1">
    <location>
        <begin position="30"/>
        <end position="48"/>
    </location>
</feature>
<evidence type="ECO:0000259" key="2">
    <source>
        <dbReference type="Pfam" id="PF00892"/>
    </source>
</evidence>
<feature type="transmembrane region" description="Helical" evidence="1">
    <location>
        <begin position="258"/>
        <end position="276"/>
    </location>
</feature>
<name>A0A917ECK9_9HYPH</name>
<dbReference type="Pfam" id="PF00892">
    <property type="entry name" value="EamA"/>
    <property type="match status" value="1"/>
</dbReference>
<feature type="transmembrane region" description="Helical" evidence="1">
    <location>
        <begin position="92"/>
        <end position="113"/>
    </location>
</feature>
<evidence type="ECO:0000313" key="4">
    <source>
        <dbReference type="Proteomes" id="UP000644699"/>
    </source>
</evidence>
<dbReference type="PANTHER" id="PTHR22911:SF135">
    <property type="entry name" value="BLR4310 PROTEIN"/>
    <property type="match status" value="1"/>
</dbReference>
<dbReference type="SUPFAM" id="SSF103481">
    <property type="entry name" value="Multidrug resistance efflux transporter EmrE"/>
    <property type="match status" value="2"/>
</dbReference>
<proteinExistence type="predicted"/>
<accession>A0A917ECK9</accession>
<sequence length="295" mass="31261">MQAGVLLAFLAYLAFACGDAAVKRAGAVLPVFEVGFFVSLFALVPTLFTKRPSTPWREILVPKRPGLVALRMASGVVGGALGVYAFSHLPLAEAYALIFLVPLFVTILSATILKEEIGAKRWGAVFVGLGGVFLVVRPGFREILPAHLAAVGVALAGGITVIVLRVLGPTERRLTLIGSVLLAATLVNGVLMLPEFVMPTPDLWPVLVLGGIGAGLGHLCIVLATRLAPAARVAPTQYSQIIWAAVIGAAFFDELPDAFAIGGMSLVGLSGLFTFVREEKKTNWWQRTPLLRNRG</sequence>
<dbReference type="RefSeq" id="WP_188912560.1">
    <property type="nucleotide sequence ID" value="NZ_BMIQ01000009.1"/>
</dbReference>
<evidence type="ECO:0000256" key="1">
    <source>
        <dbReference type="SAM" id="Phobius"/>
    </source>
</evidence>
<dbReference type="AlphaFoldDB" id="A0A917ECK9"/>
<dbReference type="InterPro" id="IPR000620">
    <property type="entry name" value="EamA_dom"/>
</dbReference>
<feature type="transmembrane region" description="Helical" evidence="1">
    <location>
        <begin position="122"/>
        <end position="140"/>
    </location>
</feature>
<reference evidence="3" key="1">
    <citation type="journal article" date="2014" name="Int. J. Syst. Evol. Microbiol.">
        <title>Complete genome sequence of Corynebacterium casei LMG S-19264T (=DSM 44701T), isolated from a smear-ripened cheese.</title>
        <authorList>
            <consortium name="US DOE Joint Genome Institute (JGI-PGF)"/>
            <person name="Walter F."/>
            <person name="Albersmeier A."/>
            <person name="Kalinowski J."/>
            <person name="Ruckert C."/>
        </authorList>
    </citation>
    <scope>NUCLEOTIDE SEQUENCE</scope>
    <source>
        <strain evidence="3">CGMCC 1.15367</strain>
    </source>
</reference>
<feature type="domain" description="EamA" evidence="2">
    <location>
        <begin position="3"/>
        <end position="136"/>
    </location>
</feature>
<protein>
    <submittedName>
        <fullName evidence="3">Membrane protein</fullName>
    </submittedName>
</protein>
<feature type="transmembrane region" description="Helical" evidence="1">
    <location>
        <begin position="203"/>
        <end position="224"/>
    </location>
</feature>
<keyword evidence="4" id="KW-1185">Reference proteome</keyword>
<dbReference type="GO" id="GO:0016020">
    <property type="term" value="C:membrane"/>
    <property type="evidence" value="ECO:0007669"/>
    <property type="project" value="InterPro"/>
</dbReference>
<feature type="transmembrane region" description="Helical" evidence="1">
    <location>
        <begin position="174"/>
        <end position="197"/>
    </location>
</feature>
<dbReference type="Proteomes" id="UP000644699">
    <property type="component" value="Unassembled WGS sequence"/>
</dbReference>
<feature type="transmembrane region" description="Helical" evidence="1">
    <location>
        <begin position="68"/>
        <end position="86"/>
    </location>
</feature>
<keyword evidence="1" id="KW-0472">Membrane</keyword>
<feature type="transmembrane region" description="Helical" evidence="1">
    <location>
        <begin position="236"/>
        <end position="252"/>
    </location>
</feature>
<dbReference type="EMBL" id="BMIQ01000009">
    <property type="protein sequence ID" value="GGE20931.1"/>
    <property type="molecule type" value="Genomic_DNA"/>
</dbReference>
<organism evidence="3 4">
    <name type="scientific">Aureimonas endophytica</name>
    <dbReference type="NCBI Taxonomy" id="2027858"/>
    <lineage>
        <taxon>Bacteria</taxon>
        <taxon>Pseudomonadati</taxon>
        <taxon>Pseudomonadota</taxon>
        <taxon>Alphaproteobacteria</taxon>
        <taxon>Hyphomicrobiales</taxon>
        <taxon>Aurantimonadaceae</taxon>
        <taxon>Aureimonas</taxon>
    </lineage>
</organism>
<gene>
    <name evidence="3" type="ORF">GCM10011390_45270</name>
</gene>
<comment type="caution">
    <text evidence="3">The sequence shown here is derived from an EMBL/GenBank/DDBJ whole genome shotgun (WGS) entry which is preliminary data.</text>
</comment>
<dbReference type="PANTHER" id="PTHR22911">
    <property type="entry name" value="ACYL-MALONYL CONDENSING ENZYME-RELATED"/>
    <property type="match status" value="1"/>
</dbReference>
<keyword evidence="1" id="KW-0812">Transmembrane</keyword>
<reference evidence="3" key="2">
    <citation type="submission" date="2020-09" db="EMBL/GenBank/DDBJ databases">
        <authorList>
            <person name="Sun Q."/>
            <person name="Zhou Y."/>
        </authorList>
    </citation>
    <scope>NUCLEOTIDE SEQUENCE</scope>
    <source>
        <strain evidence="3">CGMCC 1.15367</strain>
    </source>
</reference>
<feature type="transmembrane region" description="Helical" evidence="1">
    <location>
        <begin position="146"/>
        <end position="167"/>
    </location>
</feature>
<dbReference type="InterPro" id="IPR037185">
    <property type="entry name" value="EmrE-like"/>
</dbReference>